<accession>A0A839GRW0</accession>
<evidence type="ECO:0000313" key="2">
    <source>
        <dbReference type="Proteomes" id="UP000563094"/>
    </source>
</evidence>
<comment type="caution">
    <text evidence="1">The sequence shown here is derived from an EMBL/GenBank/DDBJ whole genome shotgun (WGS) entry which is preliminary data.</text>
</comment>
<protein>
    <submittedName>
        <fullName evidence="1">Disulfide bond formation protein DsbB</fullName>
    </submittedName>
</protein>
<dbReference type="RefSeq" id="WP_066838737.1">
    <property type="nucleotide sequence ID" value="NZ_JACJIQ010000004.1"/>
</dbReference>
<dbReference type="Proteomes" id="UP000563094">
    <property type="component" value="Unassembled WGS sequence"/>
</dbReference>
<dbReference type="EMBL" id="JACJIQ010000004">
    <property type="protein sequence ID" value="MBA9076571.1"/>
    <property type="molecule type" value="Genomic_DNA"/>
</dbReference>
<gene>
    <name evidence="1" type="ORF">FHS90_001277</name>
</gene>
<sequence length="121" mass="13299">MVKRKVFRAIPIIMLLQLLLGMRVLLPALHGLYHQASELHHCSETPDLSAICTISNSVEIQQKSTKAVAQATVSPVYDFMQPQAVSVPELLTAESSPEVSMLYQQEVPLLDIAIPTPPPQV</sequence>
<proteinExistence type="predicted"/>
<keyword evidence="2" id="KW-1185">Reference proteome</keyword>
<evidence type="ECO:0000313" key="1">
    <source>
        <dbReference type="EMBL" id="MBA9076571.1"/>
    </source>
</evidence>
<organism evidence="1 2">
    <name type="scientific">Rufibacter quisquiliarum</name>
    <dbReference type="NCBI Taxonomy" id="1549639"/>
    <lineage>
        <taxon>Bacteria</taxon>
        <taxon>Pseudomonadati</taxon>
        <taxon>Bacteroidota</taxon>
        <taxon>Cytophagia</taxon>
        <taxon>Cytophagales</taxon>
        <taxon>Hymenobacteraceae</taxon>
        <taxon>Rufibacter</taxon>
    </lineage>
</organism>
<reference evidence="1 2" key="1">
    <citation type="submission" date="2020-08" db="EMBL/GenBank/DDBJ databases">
        <title>Genomic Encyclopedia of Type Strains, Phase IV (KMG-IV): sequencing the most valuable type-strain genomes for metagenomic binning, comparative biology and taxonomic classification.</title>
        <authorList>
            <person name="Goeker M."/>
        </authorList>
    </citation>
    <scope>NUCLEOTIDE SEQUENCE [LARGE SCALE GENOMIC DNA]</scope>
    <source>
        <strain evidence="1 2">DSM 29854</strain>
    </source>
</reference>
<name>A0A839GRW0_9BACT</name>
<dbReference type="AlphaFoldDB" id="A0A839GRW0"/>